<dbReference type="AlphaFoldDB" id="A0A0P0VK84"/>
<reference evidence="2 3" key="3">
    <citation type="journal article" date="2013" name="Rice">
        <title>Improvement of the Oryza sativa Nipponbare reference genome using next generation sequence and optical map data.</title>
        <authorList>
            <person name="Kawahara Y."/>
            <person name="de la Bastide M."/>
            <person name="Hamilton J.P."/>
            <person name="Kanamori H."/>
            <person name="McCombie W.R."/>
            <person name="Ouyang S."/>
            <person name="Schwartz D.C."/>
            <person name="Tanaka T."/>
            <person name="Wu J."/>
            <person name="Zhou S."/>
            <person name="Childs K.L."/>
            <person name="Davidson R.M."/>
            <person name="Lin H."/>
            <person name="Quesada-Ocampo L."/>
            <person name="Vaillancourt B."/>
            <person name="Sakai H."/>
            <person name="Lee S.S."/>
            <person name="Kim J."/>
            <person name="Numa H."/>
            <person name="Itoh T."/>
            <person name="Buell C.R."/>
            <person name="Matsumoto T."/>
        </authorList>
    </citation>
    <scope>NUCLEOTIDE SEQUENCE [LARGE SCALE GENOMIC DNA]</scope>
    <source>
        <strain evidence="3">cv. Nipponbare</strain>
    </source>
</reference>
<organism evidence="2 3">
    <name type="scientific">Oryza sativa subsp. japonica</name>
    <name type="common">Rice</name>
    <dbReference type="NCBI Taxonomy" id="39947"/>
    <lineage>
        <taxon>Eukaryota</taxon>
        <taxon>Viridiplantae</taxon>
        <taxon>Streptophyta</taxon>
        <taxon>Embryophyta</taxon>
        <taxon>Tracheophyta</taxon>
        <taxon>Spermatophyta</taxon>
        <taxon>Magnoliopsida</taxon>
        <taxon>Liliopsida</taxon>
        <taxon>Poales</taxon>
        <taxon>Poaceae</taxon>
        <taxon>BOP clade</taxon>
        <taxon>Oryzoideae</taxon>
        <taxon>Oryzeae</taxon>
        <taxon>Oryzinae</taxon>
        <taxon>Oryza</taxon>
        <taxon>Oryza sativa</taxon>
    </lineage>
</organism>
<name>A0A0P0VK84_ORYSJ</name>
<evidence type="ECO:0000313" key="2">
    <source>
        <dbReference type="EMBL" id="BAS79149.1"/>
    </source>
</evidence>
<sequence>MMAGILQEHHPSHHQNHQAHHEVHHGSHPGLQTLVCPLRTEDLGRSPGGPEPNGRPGGLADFLSVAGTISDGKLR</sequence>
<dbReference type="InParanoid" id="A0A0P0VK84"/>
<dbReference type="PaxDb" id="39947-A0A0P0VK84"/>
<dbReference type="Gramene" id="Os02t0549650-00">
    <property type="protein sequence ID" value="Os02t0549650-00"/>
    <property type="gene ID" value="Os02g0549650"/>
</dbReference>
<protein>
    <submittedName>
        <fullName evidence="2">Os02g0549650 protein</fullName>
    </submittedName>
</protein>
<evidence type="ECO:0000256" key="1">
    <source>
        <dbReference type="SAM" id="MobiDB-lite"/>
    </source>
</evidence>
<dbReference type="EMBL" id="AP014958">
    <property type="protein sequence ID" value="BAS79149.1"/>
    <property type="molecule type" value="Genomic_DNA"/>
</dbReference>
<gene>
    <name evidence="2" type="ordered locus">Os02g0549650</name>
    <name evidence="2" type="ORF">OSNPB_020549650</name>
</gene>
<dbReference type="Proteomes" id="UP000059680">
    <property type="component" value="Chromosome 2"/>
</dbReference>
<accession>A0A0P0VK84</accession>
<evidence type="ECO:0000313" key="3">
    <source>
        <dbReference type="Proteomes" id="UP000059680"/>
    </source>
</evidence>
<feature type="region of interest" description="Disordered" evidence="1">
    <location>
        <begin position="1"/>
        <end position="75"/>
    </location>
</feature>
<keyword evidence="3" id="KW-1185">Reference proteome</keyword>
<reference evidence="2 3" key="2">
    <citation type="journal article" date="2013" name="Plant Cell Physiol.">
        <title>Rice Annotation Project Database (RAP-DB): an integrative and interactive database for rice genomics.</title>
        <authorList>
            <person name="Sakai H."/>
            <person name="Lee S.S."/>
            <person name="Tanaka T."/>
            <person name="Numa H."/>
            <person name="Kim J."/>
            <person name="Kawahara Y."/>
            <person name="Wakimoto H."/>
            <person name="Yang C.C."/>
            <person name="Iwamoto M."/>
            <person name="Abe T."/>
            <person name="Yamada Y."/>
            <person name="Muto A."/>
            <person name="Inokuchi H."/>
            <person name="Ikemura T."/>
            <person name="Matsumoto T."/>
            <person name="Sasaki T."/>
            <person name="Itoh T."/>
        </authorList>
    </citation>
    <scope>NUCLEOTIDE SEQUENCE [LARGE SCALE GENOMIC DNA]</scope>
    <source>
        <strain evidence="3">cv. Nipponbare</strain>
    </source>
</reference>
<proteinExistence type="predicted"/>
<reference evidence="3" key="1">
    <citation type="journal article" date="2005" name="Nature">
        <title>The map-based sequence of the rice genome.</title>
        <authorList>
            <consortium name="International rice genome sequencing project (IRGSP)"/>
            <person name="Matsumoto T."/>
            <person name="Wu J."/>
            <person name="Kanamori H."/>
            <person name="Katayose Y."/>
            <person name="Fujisawa M."/>
            <person name="Namiki N."/>
            <person name="Mizuno H."/>
            <person name="Yamamoto K."/>
            <person name="Antonio B.A."/>
            <person name="Baba T."/>
            <person name="Sakata K."/>
            <person name="Nagamura Y."/>
            <person name="Aoki H."/>
            <person name="Arikawa K."/>
            <person name="Arita K."/>
            <person name="Bito T."/>
            <person name="Chiden Y."/>
            <person name="Fujitsuka N."/>
            <person name="Fukunaka R."/>
            <person name="Hamada M."/>
            <person name="Harada C."/>
            <person name="Hayashi A."/>
            <person name="Hijishita S."/>
            <person name="Honda M."/>
            <person name="Hosokawa S."/>
            <person name="Ichikawa Y."/>
            <person name="Idonuma A."/>
            <person name="Iijima M."/>
            <person name="Ikeda M."/>
            <person name="Ikeno M."/>
            <person name="Ito K."/>
            <person name="Ito S."/>
            <person name="Ito T."/>
            <person name="Ito Y."/>
            <person name="Ito Y."/>
            <person name="Iwabuchi A."/>
            <person name="Kamiya K."/>
            <person name="Karasawa W."/>
            <person name="Kurita K."/>
            <person name="Katagiri S."/>
            <person name="Kikuta A."/>
            <person name="Kobayashi H."/>
            <person name="Kobayashi N."/>
            <person name="Machita K."/>
            <person name="Maehara T."/>
            <person name="Masukawa M."/>
            <person name="Mizubayashi T."/>
            <person name="Mukai Y."/>
            <person name="Nagasaki H."/>
            <person name="Nagata Y."/>
            <person name="Naito S."/>
            <person name="Nakashima M."/>
            <person name="Nakama Y."/>
            <person name="Nakamichi Y."/>
            <person name="Nakamura M."/>
            <person name="Meguro A."/>
            <person name="Negishi M."/>
            <person name="Ohta I."/>
            <person name="Ohta T."/>
            <person name="Okamoto M."/>
            <person name="Ono N."/>
            <person name="Saji S."/>
            <person name="Sakaguchi M."/>
            <person name="Sakai K."/>
            <person name="Shibata M."/>
            <person name="Shimokawa T."/>
            <person name="Song J."/>
            <person name="Takazaki Y."/>
            <person name="Terasawa K."/>
            <person name="Tsugane M."/>
            <person name="Tsuji K."/>
            <person name="Ueda S."/>
            <person name="Waki K."/>
            <person name="Yamagata H."/>
            <person name="Yamamoto M."/>
            <person name="Yamamoto S."/>
            <person name="Yamane H."/>
            <person name="Yoshiki S."/>
            <person name="Yoshihara R."/>
            <person name="Yukawa K."/>
            <person name="Zhong H."/>
            <person name="Yano M."/>
            <person name="Yuan Q."/>
            <person name="Ouyang S."/>
            <person name="Liu J."/>
            <person name="Jones K.M."/>
            <person name="Gansberger K."/>
            <person name="Moffat K."/>
            <person name="Hill J."/>
            <person name="Bera J."/>
            <person name="Fadrosh D."/>
            <person name="Jin S."/>
            <person name="Johri S."/>
            <person name="Kim M."/>
            <person name="Overton L."/>
            <person name="Reardon M."/>
            <person name="Tsitrin T."/>
            <person name="Vuong H."/>
            <person name="Weaver B."/>
            <person name="Ciecko A."/>
            <person name="Tallon L."/>
            <person name="Jackson J."/>
            <person name="Pai G."/>
            <person name="Aken S.V."/>
            <person name="Utterback T."/>
            <person name="Reidmuller S."/>
            <person name="Feldblyum T."/>
            <person name="Hsiao J."/>
            <person name="Zismann V."/>
            <person name="Iobst S."/>
            <person name="de Vazeille A.R."/>
            <person name="Buell C.R."/>
            <person name="Ying K."/>
            <person name="Li Y."/>
            <person name="Lu T."/>
            <person name="Huang Y."/>
            <person name="Zhao Q."/>
            <person name="Feng Q."/>
            <person name="Zhang L."/>
            <person name="Zhu J."/>
            <person name="Weng Q."/>
            <person name="Mu J."/>
            <person name="Lu Y."/>
            <person name="Fan D."/>
            <person name="Liu Y."/>
            <person name="Guan J."/>
            <person name="Zhang Y."/>
            <person name="Yu S."/>
            <person name="Liu X."/>
            <person name="Zhang Y."/>
            <person name="Hong G."/>
            <person name="Han B."/>
            <person name="Choisne N."/>
            <person name="Demange N."/>
            <person name="Orjeda G."/>
            <person name="Samain S."/>
            <person name="Cattolico L."/>
            <person name="Pelletier E."/>
            <person name="Couloux A."/>
            <person name="Segurens B."/>
            <person name="Wincker P."/>
            <person name="D'Hont A."/>
            <person name="Scarpelli C."/>
            <person name="Weissenbach J."/>
            <person name="Salanoubat M."/>
            <person name="Quetier F."/>
            <person name="Yu Y."/>
            <person name="Kim H.R."/>
            <person name="Rambo T."/>
            <person name="Currie J."/>
            <person name="Collura K."/>
            <person name="Luo M."/>
            <person name="Yang T."/>
            <person name="Ammiraju J.S.S."/>
            <person name="Engler F."/>
            <person name="Soderlund C."/>
            <person name="Wing R.A."/>
            <person name="Palmer L.E."/>
            <person name="de la Bastide M."/>
            <person name="Spiegel L."/>
            <person name="Nascimento L."/>
            <person name="Zutavern T."/>
            <person name="O'Shaughnessy A."/>
            <person name="Dike S."/>
            <person name="Dedhia N."/>
            <person name="Preston R."/>
            <person name="Balija V."/>
            <person name="McCombie W.R."/>
            <person name="Chow T."/>
            <person name="Chen H."/>
            <person name="Chung M."/>
            <person name="Chen C."/>
            <person name="Shaw J."/>
            <person name="Wu H."/>
            <person name="Hsiao K."/>
            <person name="Chao Y."/>
            <person name="Chu M."/>
            <person name="Cheng C."/>
            <person name="Hour A."/>
            <person name="Lee P."/>
            <person name="Lin S."/>
            <person name="Lin Y."/>
            <person name="Liou J."/>
            <person name="Liu S."/>
            <person name="Hsing Y."/>
            <person name="Raghuvanshi S."/>
            <person name="Mohanty A."/>
            <person name="Bharti A.K."/>
            <person name="Gaur A."/>
            <person name="Gupta V."/>
            <person name="Kumar D."/>
            <person name="Ravi V."/>
            <person name="Vij S."/>
            <person name="Kapur A."/>
            <person name="Khurana P."/>
            <person name="Khurana P."/>
            <person name="Khurana J.P."/>
            <person name="Tyagi A.K."/>
            <person name="Gaikwad K."/>
            <person name="Singh A."/>
            <person name="Dalal V."/>
            <person name="Srivastava S."/>
            <person name="Dixit A."/>
            <person name="Pal A.K."/>
            <person name="Ghazi I.A."/>
            <person name="Yadav M."/>
            <person name="Pandit A."/>
            <person name="Bhargava A."/>
            <person name="Sureshbabu K."/>
            <person name="Batra K."/>
            <person name="Sharma T.R."/>
            <person name="Mohapatra T."/>
            <person name="Singh N.K."/>
            <person name="Messing J."/>
            <person name="Nelson A.B."/>
            <person name="Fuks G."/>
            <person name="Kavchok S."/>
            <person name="Keizer G."/>
            <person name="Linton E."/>
            <person name="Llaca V."/>
            <person name="Song R."/>
            <person name="Tanyolac B."/>
            <person name="Young S."/>
            <person name="Ho-Il K."/>
            <person name="Hahn J.H."/>
            <person name="Sangsakoo G."/>
            <person name="Vanavichit A."/>
            <person name="de Mattos Luiz.A.T."/>
            <person name="Zimmer P.D."/>
            <person name="Malone G."/>
            <person name="Dellagostin O."/>
            <person name="de Oliveira A.C."/>
            <person name="Bevan M."/>
            <person name="Bancroft I."/>
            <person name="Minx P."/>
            <person name="Cordum H."/>
            <person name="Wilson R."/>
            <person name="Cheng Z."/>
            <person name="Jin W."/>
            <person name="Jiang J."/>
            <person name="Leong S.A."/>
            <person name="Iwama H."/>
            <person name="Gojobori T."/>
            <person name="Itoh T."/>
            <person name="Niimura Y."/>
            <person name="Fujii Y."/>
            <person name="Habara T."/>
            <person name="Sakai H."/>
            <person name="Sato Y."/>
            <person name="Wilson G."/>
            <person name="Kumar K."/>
            <person name="McCouch S."/>
            <person name="Juretic N."/>
            <person name="Hoen D."/>
            <person name="Wright S."/>
            <person name="Bruskiewich R."/>
            <person name="Bureau T."/>
            <person name="Miyao A."/>
            <person name="Hirochika H."/>
            <person name="Nishikawa T."/>
            <person name="Kadowaki K."/>
            <person name="Sugiura M."/>
            <person name="Burr B."/>
            <person name="Sasaki T."/>
        </authorList>
    </citation>
    <scope>NUCLEOTIDE SEQUENCE [LARGE SCALE GENOMIC DNA]</scope>
    <source>
        <strain evidence="3">cv. Nipponbare</strain>
    </source>
</reference>